<organism evidence="2 3">
    <name type="scientific">Reticulomyxa filosa</name>
    <dbReference type="NCBI Taxonomy" id="46433"/>
    <lineage>
        <taxon>Eukaryota</taxon>
        <taxon>Sar</taxon>
        <taxon>Rhizaria</taxon>
        <taxon>Retaria</taxon>
        <taxon>Foraminifera</taxon>
        <taxon>Monothalamids</taxon>
        <taxon>Reticulomyxidae</taxon>
        <taxon>Reticulomyxa</taxon>
    </lineage>
</organism>
<dbReference type="AlphaFoldDB" id="X6M2B3"/>
<name>X6M2B3_RETFI</name>
<keyword evidence="3" id="KW-1185">Reference proteome</keyword>
<protein>
    <submittedName>
        <fullName evidence="2">Uncharacterized protein</fullName>
    </submittedName>
</protein>
<evidence type="ECO:0000256" key="1">
    <source>
        <dbReference type="SAM" id="MobiDB-lite"/>
    </source>
</evidence>
<reference evidence="2 3" key="1">
    <citation type="journal article" date="2013" name="Curr. Biol.">
        <title>The Genome of the Foraminiferan Reticulomyxa filosa.</title>
        <authorList>
            <person name="Glockner G."/>
            <person name="Hulsmann N."/>
            <person name="Schleicher M."/>
            <person name="Noegel A.A."/>
            <person name="Eichinger L."/>
            <person name="Gallinger C."/>
            <person name="Pawlowski J."/>
            <person name="Sierra R."/>
            <person name="Euteneuer U."/>
            <person name="Pillet L."/>
            <person name="Moustafa A."/>
            <person name="Platzer M."/>
            <person name="Groth M."/>
            <person name="Szafranski K."/>
            <person name="Schliwa M."/>
        </authorList>
    </citation>
    <scope>NUCLEOTIDE SEQUENCE [LARGE SCALE GENOMIC DNA]</scope>
</reference>
<accession>X6M2B3</accession>
<evidence type="ECO:0000313" key="2">
    <source>
        <dbReference type="EMBL" id="ETO08308.1"/>
    </source>
</evidence>
<proteinExistence type="predicted"/>
<gene>
    <name evidence="2" type="ORF">RFI_29081</name>
</gene>
<evidence type="ECO:0000313" key="3">
    <source>
        <dbReference type="Proteomes" id="UP000023152"/>
    </source>
</evidence>
<feature type="compositionally biased region" description="Basic and acidic residues" evidence="1">
    <location>
        <begin position="267"/>
        <end position="282"/>
    </location>
</feature>
<dbReference type="EMBL" id="ASPP01025164">
    <property type="protein sequence ID" value="ETO08308.1"/>
    <property type="molecule type" value="Genomic_DNA"/>
</dbReference>
<feature type="compositionally biased region" description="Basic and acidic residues" evidence="1">
    <location>
        <begin position="250"/>
        <end position="259"/>
    </location>
</feature>
<sequence>MGGYFIDYQHSFIRHHLQLAHESLSEWCTKGIGHENCLDILFDIMRVNCQFKYFINQIPDVLQTQHSPNVIKVPSLVAPNKPYPFYKWYCYDTDIFPHYMSHQPNNITKHSTNIKGKIFDRLIQNIPKPLKQDKLFLSRWHIKECHLLDTGEDYSQVTRRTDHERATTEASKQERSWKCDICSFENRNYRAMAAHRLSAEHKQRQFEVDQNAVLKTLLIYRQKYGYSSSSEASDEKVSDDSKTVATKKQITSERKEHESSMSAVQSEHFEESHEQKVHESSKHPPSSSKNKDKNKKYDLIHLNKDFQKKIVQPMGNRSSKKDFTPEEIEDFLTAIKYLYTKFKKYNLKDKTTKEQLKRWHLFFNAMKHS</sequence>
<feature type="region of interest" description="Disordered" evidence="1">
    <location>
        <begin position="229"/>
        <end position="295"/>
    </location>
</feature>
<dbReference type="Proteomes" id="UP000023152">
    <property type="component" value="Unassembled WGS sequence"/>
</dbReference>
<comment type="caution">
    <text evidence="2">The sequence shown here is derived from an EMBL/GenBank/DDBJ whole genome shotgun (WGS) entry which is preliminary data.</text>
</comment>
<feature type="compositionally biased region" description="Basic and acidic residues" evidence="1">
    <location>
        <begin position="233"/>
        <end position="242"/>
    </location>
</feature>